<dbReference type="AlphaFoldDB" id="A0A1B8P744"/>
<dbReference type="Pfam" id="PF00126">
    <property type="entry name" value="HTH_1"/>
    <property type="match status" value="1"/>
</dbReference>
<evidence type="ECO:0000313" key="7">
    <source>
        <dbReference type="Proteomes" id="UP000092504"/>
    </source>
</evidence>
<dbReference type="EMBL" id="MAJD01000001">
    <property type="protein sequence ID" value="OBX38104.1"/>
    <property type="molecule type" value="Genomic_DNA"/>
</dbReference>
<dbReference type="PANTHER" id="PTHR30537:SF26">
    <property type="entry name" value="GLYCINE CLEAVAGE SYSTEM TRANSCRIPTIONAL ACTIVATOR"/>
    <property type="match status" value="1"/>
</dbReference>
<dbReference type="FunFam" id="1.10.10.10:FF:000038">
    <property type="entry name" value="Glycine cleavage system transcriptional activator"/>
    <property type="match status" value="1"/>
</dbReference>
<dbReference type="SUPFAM" id="SSF46785">
    <property type="entry name" value="Winged helix' DNA-binding domain"/>
    <property type="match status" value="1"/>
</dbReference>
<sequence length="306" mass="34601">MDSPTRPLPPLATLRPFEAAARLESFTRAAAELHLTQAAISRQIRLLEEDLGVTLFERRHRRVFLTREGREFGRTVSQSLESIASDAQALRGEGRDTQVVLFCQLCEAFYWLMPRLDDFNRRHPEFDIKLATSTRPITEFGEPFDVALQTSGRPSGTHPLALTAADEIFPVCSPAYLEGQTEPLSLDDLPDHRLLHYRVEPADWLEWPDWLRAMGRGDLVLGEGVVFDSYPLLLQATVAGQGIALGWRRTTQHLIDRGELVRPVAESLPQRDAIAIYTRRGASRRAAPRALLTWLEERLKDDMVPT</sequence>
<dbReference type="GO" id="GO:0006351">
    <property type="term" value="P:DNA-templated transcription"/>
    <property type="evidence" value="ECO:0007669"/>
    <property type="project" value="TreeGrafter"/>
</dbReference>
<dbReference type="InterPro" id="IPR036388">
    <property type="entry name" value="WH-like_DNA-bd_sf"/>
</dbReference>
<dbReference type="Gene3D" id="1.10.10.10">
    <property type="entry name" value="Winged helix-like DNA-binding domain superfamily/Winged helix DNA-binding domain"/>
    <property type="match status" value="1"/>
</dbReference>
<evidence type="ECO:0000256" key="1">
    <source>
        <dbReference type="ARBA" id="ARBA00009437"/>
    </source>
</evidence>
<dbReference type="PRINTS" id="PR00039">
    <property type="entry name" value="HTHLYSR"/>
</dbReference>
<organism evidence="6 7">
    <name type="scientific">Halomonas elongata</name>
    <dbReference type="NCBI Taxonomy" id="2746"/>
    <lineage>
        <taxon>Bacteria</taxon>
        <taxon>Pseudomonadati</taxon>
        <taxon>Pseudomonadota</taxon>
        <taxon>Gammaproteobacteria</taxon>
        <taxon>Oceanospirillales</taxon>
        <taxon>Halomonadaceae</taxon>
        <taxon>Halomonas</taxon>
    </lineage>
</organism>
<keyword evidence="4" id="KW-0804">Transcription</keyword>
<gene>
    <name evidence="6" type="primary">gcvA_6</name>
    <name evidence="6" type="ORF">A8U91_02490</name>
</gene>
<evidence type="ECO:0000256" key="2">
    <source>
        <dbReference type="ARBA" id="ARBA00023015"/>
    </source>
</evidence>
<accession>A0A1B8P744</accession>
<dbReference type="PROSITE" id="PS50931">
    <property type="entry name" value="HTH_LYSR"/>
    <property type="match status" value="1"/>
</dbReference>
<dbReference type="GO" id="GO:0043565">
    <property type="term" value="F:sequence-specific DNA binding"/>
    <property type="evidence" value="ECO:0007669"/>
    <property type="project" value="TreeGrafter"/>
</dbReference>
<dbReference type="Pfam" id="PF03466">
    <property type="entry name" value="LysR_substrate"/>
    <property type="match status" value="1"/>
</dbReference>
<dbReference type="Gene3D" id="3.40.190.10">
    <property type="entry name" value="Periplasmic binding protein-like II"/>
    <property type="match status" value="2"/>
</dbReference>
<dbReference type="InterPro" id="IPR036390">
    <property type="entry name" value="WH_DNA-bd_sf"/>
</dbReference>
<comment type="caution">
    <text evidence="6">The sequence shown here is derived from an EMBL/GenBank/DDBJ whole genome shotgun (WGS) entry which is preliminary data.</text>
</comment>
<evidence type="ECO:0000313" key="6">
    <source>
        <dbReference type="EMBL" id="OBX38104.1"/>
    </source>
</evidence>
<dbReference type="InterPro" id="IPR000847">
    <property type="entry name" value="LysR_HTH_N"/>
</dbReference>
<comment type="similarity">
    <text evidence="1">Belongs to the LysR transcriptional regulatory family.</text>
</comment>
<evidence type="ECO:0000256" key="3">
    <source>
        <dbReference type="ARBA" id="ARBA00023125"/>
    </source>
</evidence>
<evidence type="ECO:0000259" key="5">
    <source>
        <dbReference type="PROSITE" id="PS50931"/>
    </source>
</evidence>
<dbReference type="PANTHER" id="PTHR30537">
    <property type="entry name" value="HTH-TYPE TRANSCRIPTIONAL REGULATOR"/>
    <property type="match status" value="1"/>
</dbReference>
<keyword evidence="2" id="KW-0805">Transcription regulation</keyword>
<evidence type="ECO:0000256" key="4">
    <source>
        <dbReference type="ARBA" id="ARBA00023163"/>
    </source>
</evidence>
<dbReference type="GO" id="GO:0003700">
    <property type="term" value="F:DNA-binding transcription factor activity"/>
    <property type="evidence" value="ECO:0007669"/>
    <property type="project" value="InterPro"/>
</dbReference>
<keyword evidence="3" id="KW-0238">DNA-binding</keyword>
<reference evidence="6 7" key="1">
    <citation type="submission" date="2016-06" db="EMBL/GenBank/DDBJ databases">
        <title>Genome sequence of halotolerant plant growth promoting strain of Halomonas elongata HEK1 isolated from salterns of Rann of Kutch, Gujarat, India.</title>
        <authorList>
            <person name="Gaba S."/>
            <person name="Singh R.N."/>
            <person name="Abrol S."/>
            <person name="Kaushik R."/>
            <person name="Saxena A.K."/>
        </authorList>
    </citation>
    <scope>NUCLEOTIDE SEQUENCE [LARGE SCALE GENOMIC DNA]</scope>
    <source>
        <strain evidence="6 7">HEK1</strain>
    </source>
</reference>
<proteinExistence type="inferred from homology"/>
<name>A0A1B8P744_HALEL</name>
<feature type="domain" description="HTH lysR-type" evidence="5">
    <location>
        <begin position="9"/>
        <end position="66"/>
    </location>
</feature>
<dbReference type="SUPFAM" id="SSF53850">
    <property type="entry name" value="Periplasmic binding protein-like II"/>
    <property type="match status" value="1"/>
</dbReference>
<dbReference type="InterPro" id="IPR058163">
    <property type="entry name" value="LysR-type_TF_proteobact-type"/>
</dbReference>
<dbReference type="PATRIC" id="fig|2746.7.peg.2553"/>
<protein>
    <submittedName>
        <fullName evidence="6">Glycine cleavage system transcriptional activator</fullName>
    </submittedName>
</protein>
<dbReference type="InterPro" id="IPR005119">
    <property type="entry name" value="LysR_subst-bd"/>
</dbReference>
<dbReference type="Proteomes" id="UP000092504">
    <property type="component" value="Unassembled WGS sequence"/>
</dbReference>